<sequence length="37" mass="4308">MRNEALHVQTHFNPKNNFDKQPLGLQKSITFAKVKNL</sequence>
<protein>
    <submittedName>
        <fullName evidence="1">Uncharacterized protein</fullName>
    </submittedName>
</protein>
<accession>A0AAX2H1G0</accession>
<evidence type="ECO:0000313" key="1">
    <source>
        <dbReference type="EMBL" id="SNV16582.1"/>
    </source>
</evidence>
<name>A0AAX2H1G0_9FLAO</name>
<dbReference type="AlphaFoldDB" id="A0AAX2H1G0"/>
<evidence type="ECO:0000313" key="2">
    <source>
        <dbReference type="Proteomes" id="UP000215539"/>
    </source>
</evidence>
<gene>
    <name evidence="1" type="ORF">SAMEA44541418_02348</name>
</gene>
<dbReference type="EMBL" id="LT906449">
    <property type="protein sequence ID" value="SNV16582.1"/>
    <property type="molecule type" value="Genomic_DNA"/>
</dbReference>
<dbReference type="Proteomes" id="UP000215539">
    <property type="component" value="Chromosome 1"/>
</dbReference>
<proteinExistence type="predicted"/>
<reference evidence="1 2" key="1">
    <citation type="submission" date="2017-06" db="EMBL/GenBank/DDBJ databases">
        <authorList>
            <consortium name="Pathogen Informatics"/>
        </authorList>
    </citation>
    <scope>NUCLEOTIDE SEQUENCE [LARGE SCALE GENOMIC DNA]</scope>
    <source>
        <strain evidence="1 2">NCTC12947</strain>
    </source>
</reference>
<organism evidence="1 2">
    <name type="scientific">Capnocytophaga haemolytica</name>
    <dbReference type="NCBI Taxonomy" id="45243"/>
    <lineage>
        <taxon>Bacteria</taxon>
        <taxon>Pseudomonadati</taxon>
        <taxon>Bacteroidota</taxon>
        <taxon>Flavobacteriia</taxon>
        <taxon>Flavobacteriales</taxon>
        <taxon>Flavobacteriaceae</taxon>
        <taxon>Capnocytophaga</taxon>
    </lineage>
</organism>